<feature type="non-terminal residue" evidence="2">
    <location>
        <position position="1"/>
    </location>
</feature>
<name>A0A699VJY1_TANCI</name>
<comment type="caution">
    <text evidence="2">The sequence shown here is derived from an EMBL/GenBank/DDBJ whole genome shotgun (WGS) entry which is preliminary data.</text>
</comment>
<accession>A0A699VJY1</accession>
<sequence>STYARALIEIRVDVELKDTIMVAMPKLVGEDECPKNIGSSVVKNLKKPSQAPRVLLVGPNVGFKLAKQLYRPVSKSPNANTNGNKKKDVEPTKVVS</sequence>
<protein>
    <submittedName>
        <fullName evidence="2">Uncharacterized protein</fullName>
    </submittedName>
</protein>
<feature type="region of interest" description="Disordered" evidence="1">
    <location>
        <begin position="72"/>
        <end position="96"/>
    </location>
</feature>
<evidence type="ECO:0000313" key="2">
    <source>
        <dbReference type="EMBL" id="GFD33666.1"/>
    </source>
</evidence>
<proteinExistence type="predicted"/>
<reference evidence="2" key="1">
    <citation type="journal article" date="2019" name="Sci. Rep.">
        <title>Draft genome of Tanacetum cinerariifolium, the natural source of mosquito coil.</title>
        <authorList>
            <person name="Yamashiro T."/>
            <person name="Shiraishi A."/>
            <person name="Satake H."/>
            <person name="Nakayama K."/>
        </authorList>
    </citation>
    <scope>NUCLEOTIDE SEQUENCE</scope>
</reference>
<gene>
    <name evidence="2" type="ORF">Tci_905635</name>
</gene>
<dbReference type="EMBL" id="BKCJ011438122">
    <property type="protein sequence ID" value="GFD33666.1"/>
    <property type="molecule type" value="Genomic_DNA"/>
</dbReference>
<organism evidence="2">
    <name type="scientific">Tanacetum cinerariifolium</name>
    <name type="common">Dalmatian daisy</name>
    <name type="synonym">Chrysanthemum cinerariifolium</name>
    <dbReference type="NCBI Taxonomy" id="118510"/>
    <lineage>
        <taxon>Eukaryota</taxon>
        <taxon>Viridiplantae</taxon>
        <taxon>Streptophyta</taxon>
        <taxon>Embryophyta</taxon>
        <taxon>Tracheophyta</taxon>
        <taxon>Spermatophyta</taxon>
        <taxon>Magnoliopsida</taxon>
        <taxon>eudicotyledons</taxon>
        <taxon>Gunneridae</taxon>
        <taxon>Pentapetalae</taxon>
        <taxon>asterids</taxon>
        <taxon>campanulids</taxon>
        <taxon>Asterales</taxon>
        <taxon>Asteraceae</taxon>
        <taxon>Asteroideae</taxon>
        <taxon>Anthemideae</taxon>
        <taxon>Anthemidinae</taxon>
        <taxon>Tanacetum</taxon>
    </lineage>
</organism>
<feature type="compositionally biased region" description="Basic and acidic residues" evidence="1">
    <location>
        <begin position="85"/>
        <end position="96"/>
    </location>
</feature>
<dbReference type="AlphaFoldDB" id="A0A699VJY1"/>
<evidence type="ECO:0000256" key="1">
    <source>
        <dbReference type="SAM" id="MobiDB-lite"/>
    </source>
</evidence>